<dbReference type="PANTHER" id="PTHR21082">
    <property type="entry name" value="PROTEIN INTURNED"/>
    <property type="match status" value="1"/>
</dbReference>
<evidence type="ECO:0000313" key="2">
    <source>
        <dbReference type="Proteomes" id="UP000053268"/>
    </source>
</evidence>
<proteinExistence type="predicted"/>
<dbReference type="GO" id="GO:0005929">
    <property type="term" value="C:cilium"/>
    <property type="evidence" value="ECO:0007669"/>
    <property type="project" value="TreeGrafter"/>
</dbReference>
<dbReference type="EMBL" id="KQ459606">
    <property type="protein sequence ID" value="KPI91670.1"/>
    <property type="molecule type" value="Genomic_DNA"/>
</dbReference>
<dbReference type="GO" id="GO:0060271">
    <property type="term" value="P:cilium assembly"/>
    <property type="evidence" value="ECO:0007669"/>
    <property type="project" value="InterPro"/>
</dbReference>
<protein>
    <submittedName>
        <fullName evidence="1">PDZ domain-containing protein 6</fullName>
    </submittedName>
</protein>
<reference evidence="1 2" key="1">
    <citation type="journal article" date="2015" name="Nat. Commun.">
        <title>Outbred genome sequencing and CRISPR/Cas9 gene editing in butterflies.</title>
        <authorList>
            <person name="Li X."/>
            <person name="Fan D."/>
            <person name="Zhang W."/>
            <person name="Liu G."/>
            <person name="Zhang L."/>
            <person name="Zhao L."/>
            <person name="Fang X."/>
            <person name="Chen L."/>
            <person name="Dong Y."/>
            <person name="Chen Y."/>
            <person name="Ding Y."/>
            <person name="Zhao R."/>
            <person name="Feng M."/>
            <person name="Zhu Y."/>
            <person name="Feng Y."/>
            <person name="Jiang X."/>
            <person name="Zhu D."/>
            <person name="Xiang H."/>
            <person name="Feng X."/>
            <person name="Li S."/>
            <person name="Wang J."/>
            <person name="Zhang G."/>
            <person name="Kronforst M.R."/>
            <person name="Wang W."/>
        </authorList>
    </citation>
    <scope>NUCLEOTIDE SEQUENCE [LARGE SCALE GENOMIC DNA]</scope>
    <source>
        <strain evidence="1">Ya'a_city_454_Px</strain>
        <tissue evidence="1">Whole body</tissue>
    </source>
</reference>
<organism evidence="1 2">
    <name type="scientific">Papilio xuthus</name>
    <name type="common">Asian swallowtail butterfly</name>
    <dbReference type="NCBI Taxonomy" id="66420"/>
    <lineage>
        <taxon>Eukaryota</taxon>
        <taxon>Metazoa</taxon>
        <taxon>Ecdysozoa</taxon>
        <taxon>Arthropoda</taxon>
        <taxon>Hexapoda</taxon>
        <taxon>Insecta</taxon>
        <taxon>Pterygota</taxon>
        <taxon>Neoptera</taxon>
        <taxon>Endopterygota</taxon>
        <taxon>Lepidoptera</taxon>
        <taxon>Glossata</taxon>
        <taxon>Ditrysia</taxon>
        <taxon>Papilionoidea</taxon>
        <taxon>Papilionidae</taxon>
        <taxon>Papilioninae</taxon>
        <taxon>Papilio</taxon>
    </lineage>
</organism>
<dbReference type="GO" id="GO:0005737">
    <property type="term" value="C:cytoplasm"/>
    <property type="evidence" value="ECO:0007669"/>
    <property type="project" value="TreeGrafter"/>
</dbReference>
<dbReference type="GO" id="GO:0007399">
    <property type="term" value="P:nervous system development"/>
    <property type="evidence" value="ECO:0007669"/>
    <property type="project" value="TreeGrafter"/>
</dbReference>
<gene>
    <name evidence="1" type="ORF">RR46_15174</name>
</gene>
<dbReference type="AlphaFoldDB" id="A0A194PKP3"/>
<dbReference type="STRING" id="66420.A0A194PKP3"/>
<dbReference type="GO" id="GO:0001736">
    <property type="term" value="P:establishment of planar polarity"/>
    <property type="evidence" value="ECO:0007669"/>
    <property type="project" value="InterPro"/>
</dbReference>
<dbReference type="PANTHER" id="PTHR21082:SF4">
    <property type="entry name" value="PROTEIN INTURNED"/>
    <property type="match status" value="1"/>
</dbReference>
<keyword evidence="2" id="KW-1185">Reference proteome</keyword>
<dbReference type="InterPro" id="IPR039151">
    <property type="entry name" value="INTU"/>
</dbReference>
<accession>A0A194PKP3</accession>
<evidence type="ECO:0000313" key="1">
    <source>
        <dbReference type="EMBL" id="KPI91670.1"/>
    </source>
</evidence>
<name>A0A194PKP3_PAPXU</name>
<sequence length="335" mass="38643">MGDKDDYLTCYRVFFENFAATVNHEDQLPVNIDGYTITEAELPGEVIYWMSQYLTEKQCPPTLLTPLCRIILEEVTAEARKHPLDFGFDPNESVFFFLHWHHWGTTVLVPSLDIIKTSDTKIFLTFIKSTRRAEYSRFIRLKHCMFLLSTSVKICLVSALDGSRTSGNIDMTIIRKSLLNELNHVTVHRITAGEENVLFHFVQLESEKGVLIAPMKTIEMQANNVLYCYIVVTFRRACKKIPDLLQYSMKFKKNHAPSNPLNKILVAVREYGSLFEVPPDVLIQCGINKKNCEPFLFWVVGEVFSEPEPRELYICYHESVPQDLTEVAQLLSYLE</sequence>
<dbReference type="Proteomes" id="UP000053268">
    <property type="component" value="Unassembled WGS sequence"/>
</dbReference>